<evidence type="ECO:0000256" key="1">
    <source>
        <dbReference type="SAM" id="MobiDB-lite"/>
    </source>
</evidence>
<feature type="region of interest" description="Disordered" evidence="1">
    <location>
        <begin position="42"/>
        <end position="64"/>
    </location>
</feature>
<sequence>MPSLSFDPETLNENLLGVNCPHWLSYTGYLMESLVLLDQHNEAEMEPDSPLCSSEATSTSSGCLSPSCKVPIFTNMGSASDE</sequence>
<accession>A0A2N9FTG9</accession>
<dbReference type="EMBL" id="OIVN01001443">
    <property type="protein sequence ID" value="SPC93987.1"/>
    <property type="molecule type" value="Genomic_DNA"/>
</dbReference>
<organism evidence="2">
    <name type="scientific">Fagus sylvatica</name>
    <name type="common">Beechnut</name>
    <dbReference type="NCBI Taxonomy" id="28930"/>
    <lineage>
        <taxon>Eukaryota</taxon>
        <taxon>Viridiplantae</taxon>
        <taxon>Streptophyta</taxon>
        <taxon>Embryophyta</taxon>
        <taxon>Tracheophyta</taxon>
        <taxon>Spermatophyta</taxon>
        <taxon>Magnoliopsida</taxon>
        <taxon>eudicotyledons</taxon>
        <taxon>Gunneridae</taxon>
        <taxon>Pentapetalae</taxon>
        <taxon>rosids</taxon>
        <taxon>fabids</taxon>
        <taxon>Fagales</taxon>
        <taxon>Fagaceae</taxon>
        <taxon>Fagus</taxon>
    </lineage>
</organism>
<protein>
    <submittedName>
        <fullName evidence="2">Uncharacterized protein</fullName>
    </submittedName>
</protein>
<gene>
    <name evidence="2" type="ORF">FSB_LOCUS21869</name>
</gene>
<dbReference type="AlphaFoldDB" id="A0A2N9FTG9"/>
<proteinExistence type="predicted"/>
<name>A0A2N9FTG9_FAGSY</name>
<feature type="compositionally biased region" description="Polar residues" evidence="1">
    <location>
        <begin position="51"/>
        <end position="64"/>
    </location>
</feature>
<evidence type="ECO:0000313" key="2">
    <source>
        <dbReference type="EMBL" id="SPC93987.1"/>
    </source>
</evidence>
<reference evidence="2" key="1">
    <citation type="submission" date="2018-02" db="EMBL/GenBank/DDBJ databases">
        <authorList>
            <person name="Cohen D.B."/>
            <person name="Kent A.D."/>
        </authorList>
    </citation>
    <scope>NUCLEOTIDE SEQUENCE</scope>
</reference>